<keyword evidence="3" id="KW-1185">Reference proteome</keyword>
<sequence>MVAAEVRELDVSVPALRKFGLVVGGVFAGIALISAWRNGWELTTLAQILGGLGCALIALGAALPVVLRPVYKVWMGLAFAMGFVMTRVILTLAFVLVILPIGLILRALGKDPLTKHPDPAEDSYWILRDAPAPSTPERLERYF</sequence>
<evidence type="ECO:0000313" key="3">
    <source>
        <dbReference type="Proteomes" id="UP000216446"/>
    </source>
</evidence>
<keyword evidence="1" id="KW-1133">Transmembrane helix</keyword>
<dbReference type="AlphaFoldDB" id="A0A259U2N7"/>
<evidence type="ECO:0000313" key="2">
    <source>
        <dbReference type="EMBL" id="OZC04242.1"/>
    </source>
</evidence>
<dbReference type="EMBL" id="MQWB01000001">
    <property type="protein sequence ID" value="OZC04242.1"/>
    <property type="molecule type" value="Genomic_DNA"/>
</dbReference>
<feature type="transmembrane region" description="Helical" evidence="1">
    <location>
        <begin position="19"/>
        <end position="36"/>
    </location>
</feature>
<organism evidence="2 3">
    <name type="scientific">Rubricoccus marinus</name>
    <dbReference type="NCBI Taxonomy" id="716817"/>
    <lineage>
        <taxon>Bacteria</taxon>
        <taxon>Pseudomonadati</taxon>
        <taxon>Rhodothermota</taxon>
        <taxon>Rhodothermia</taxon>
        <taxon>Rhodothermales</taxon>
        <taxon>Rubricoccaceae</taxon>
        <taxon>Rubricoccus</taxon>
    </lineage>
</organism>
<comment type="caution">
    <text evidence="2">The sequence shown here is derived from an EMBL/GenBank/DDBJ whole genome shotgun (WGS) entry which is preliminary data.</text>
</comment>
<evidence type="ECO:0000256" key="1">
    <source>
        <dbReference type="SAM" id="Phobius"/>
    </source>
</evidence>
<dbReference type="Pfam" id="PF19588">
    <property type="entry name" value="SxtJ"/>
    <property type="match status" value="1"/>
</dbReference>
<keyword evidence="1" id="KW-0472">Membrane</keyword>
<feature type="transmembrane region" description="Helical" evidence="1">
    <location>
        <begin position="73"/>
        <end position="105"/>
    </location>
</feature>
<evidence type="ECO:0008006" key="4">
    <source>
        <dbReference type="Google" id="ProtNLM"/>
    </source>
</evidence>
<reference evidence="2 3" key="1">
    <citation type="submission" date="2016-11" db="EMBL/GenBank/DDBJ databases">
        <title>Study of marine rhodopsin-containing bacteria.</title>
        <authorList>
            <person name="Yoshizawa S."/>
            <person name="Kumagai Y."/>
            <person name="Kogure K."/>
        </authorList>
    </citation>
    <scope>NUCLEOTIDE SEQUENCE [LARGE SCALE GENOMIC DNA]</scope>
    <source>
        <strain evidence="2 3">SG-29</strain>
    </source>
</reference>
<feature type="transmembrane region" description="Helical" evidence="1">
    <location>
        <begin position="48"/>
        <end position="67"/>
    </location>
</feature>
<gene>
    <name evidence="2" type="ORF">BSZ36_15385</name>
</gene>
<dbReference type="InterPro" id="IPR045781">
    <property type="entry name" value="SxtJ"/>
</dbReference>
<protein>
    <recommendedName>
        <fullName evidence="4">SxtJ</fullName>
    </recommendedName>
</protein>
<name>A0A259U2N7_9BACT</name>
<proteinExistence type="predicted"/>
<accession>A0A259U2N7</accession>
<dbReference type="Proteomes" id="UP000216446">
    <property type="component" value="Unassembled WGS sequence"/>
</dbReference>
<dbReference type="InParanoid" id="A0A259U2N7"/>
<keyword evidence="1" id="KW-0812">Transmembrane</keyword>